<gene>
    <name evidence="2" type="ORF">DPMN_102592</name>
</gene>
<name>A0A9D4R977_DREPO</name>
<organism evidence="2 3">
    <name type="scientific">Dreissena polymorpha</name>
    <name type="common">Zebra mussel</name>
    <name type="synonym">Mytilus polymorpha</name>
    <dbReference type="NCBI Taxonomy" id="45954"/>
    <lineage>
        <taxon>Eukaryota</taxon>
        <taxon>Metazoa</taxon>
        <taxon>Spiralia</taxon>
        <taxon>Lophotrochozoa</taxon>
        <taxon>Mollusca</taxon>
        <taxon>Bivalvia</taxon>
        <taxon>Autobranchia</taxon>
        <taxon>Heteroconchia</taxon>
        <taxon>Euheterodonta</taxon>
        <taxon>Imparidentia</taxon>
        <taxon>Neoheterodontei</taxon>
        <taxon>Myida</taxon>
        <taxon>Dreissenoidea</taxon>
        <taxon>Dreissenidae</taxon>
        <taxon>Dreissena</taxon>
    </lineage>
</organism>
<protein>
    <submittedName>
        <fullName evidence="2">Uncharacterized protein</fullName>
    </submittedName>
</protein>
<reference evidence="2" key="1">
    <citation type="journal article" date="2019" name="bioRxiv">
        <title>The Genome of the Zebra Mussel, Dreissena polymorpha: A Resource for Invasive Species Research.</title>
        <authorList>
            <person name="McCartney M.A."/>
            <person name="Auch B."/>
            <person name="Kono T."/>
            <person name="Mallez S."/>
            <person name="Zhang Y."/>
            <person name="Obille A."/>
            <person name="Becker A."/>
            <person name="Abrahante J.E."/>
            <person name="Garbe J."/>
            <person name="Badalamenti J.P."/>
            <person name="Herman A."/>
            <person name="Mangelson H."/>
            <person name="Liachko I."/>
            <person name="Sullivan S."/>
            <person name="Sone E.D."/>
            <person name="Koren S."/>
            <person name="Silverstein K.A.T."/>
            <person name="Beckman K.B."/>
            <person name="Gohl D.M."/>
        </authorList>
    </citation>
    <scope>NUCLEOTIDE SEQUENCE</scope>
    <source>
        <strain evidence="2">Duluth1</strain>
        <tissue evidence="2">Whole animal</tissue>
    </source>
</reference>
<evidence type="ECO:0000313" key="2">
    <source>
        <dbReference type="EMBL" id="KAH3859769.1"/>
    </source>
</evidence>
<accession>A0A9D4R977</accession>
<evidence type="ECO:0000313" key="3">
    <source>
        <dbReference type="Proteomes" id="UP000828390"/>
    </source>
</evidence>
<comment type="caution">
    <text evidence="2">The sequence shown here is derived from an EMBL/GenBank/DDBJ whole genome shotgun (WGS) entry which is preliminary data.</text>
</comment>
<feature type="region of interest" description="Disordered" evidence="1">
    <location>
        <begin position="1"/>
        <end position="34"/>
    </location>
</feature>
<sequence length="133" mass="15020">MRKPTNQPTNQPTNRTTEQQTNQQTNRQGKNNMSPTTICFQSIFKLVQDIIATNLLCYSHIQINSPPPGWHVSQATGTILELVQDRIGAILLNKLHDNWTLNVASRVLTRKNAQPPGGHVYFKEPEPFSNSSR</sequence>
<evidence type="ECO:0000256" key="1">
    <source>
        <dbReference type="SAM" id="MobiDB-lite"/>
    </source>
</evidence>
<keyword evidence="3" id="KW-1185">Reference proteome</keyword>
<proteinExistence type="predicted"/>
<reference evidence="2" key="2">
    <citation type="submission" date="2020-11" db="EMBL/GenBank/DDBJ databases">
        <authorList>
            <person name="McCartney M.A."/>
            <person name="Auch B."/>
            <person name="Kono T."/>
            <person name="Mallez S."/>
            <person name="Becker A."/>
            <person name="Gohl D.M."/>
            <person name="Silverstein K.A.T."/>
            <person name="Koren S."/>
            <person name="Bechman K.B."/>
            <person name="Herman A."/>
            <person name="Abrahante J.E."/>
            <person name="Garbe J."/>
        </authorList>
    </citation>
    <scope>NUCLEOTIDE SEQUENCE</scope>
    <source>
        <strain evidence="2">Duluth1</strain>
        <tissue evidence="2">Whole animal</tissue>
    </source>
</reference>
<feature type="compositionally biased region" description="Low complexity" evidence="1">
    <location>
        <begin position="1"/>
        <end position="32"/>
    </location>
</feature>
<dbReference type="AlphaFoldDB" id="A0A9D4R977"/>
<dbReference type="Proteomes" id="UP000828390">
    <property type="component" value="Unassembled WGS sequence"/>
</dbReference>
<dbReference type="EMBL" id="JAIWYP010000003">
    <property type="protein sequence ID" value="KAH3859769.1"/>
    <property type="molecule type" value="Genomic_DNA"/>
</dbReference>